<dbReference type="CDD" id="cd17020">
    <property type="entry name" value="T3SC_IA_ShcM-like"/>
    <property type="match status" value="1"/>
</dbReference>
<evidence type="ECO:0000313" key="2">
    <source>
        <dbReference type="Proteomes" id="UP000278587"/>
    </source>
</evidence>
<evidence type="ECO:0000313" key="1">
    <source>
        <dbReference type="EMBL" id="RMM13415.1"/>
    </source>
</evidence>
<dbReference type="Pfam" id="PF05932">
    <property type="entry name" value="CesT"/>
    <property type="match status" value="1"/>
</dbReference>
<dbReference type="EMBL" id="RBOC01000035">
    <property type="protein sequence ID" value="RMM13415.1"/>
    <property type="molecule type" value="Genomic_DNA"/>
</dbReference>
<protein>
    <submittedName>
        <fullName evidence="1">ShcM</fullName>
    </submittedName>
</protein>
<dbReference type="InterPro" id="IPR010261">
    <property type="entry name" value="Tir_chaperone"/>
</dbReference>
<reference evidence="1 2" key="1">
    <citation type="submission" date="2018-08" db="EMBL/GenBank/DDBJ databases">
        <title>Recombination of ecologically and evolutionarily significant loci maintains genetic cohesion in the Pseudomonas syringae species complex.</title>
        <authorList>
            <person name="Dillon M."/>
            <person name="Thakur S."/>
            <person name="Almeida R.N.D."/>
            <person name="Weir B.S."/>
            <person name="Guttman D.S."/>
        </authorList>
    </citation>
    <scope>NUCLEOTIDE SEQUENCE [LARGE SCALE GENOMIC DNA]</scope>
    <source>
        <strain evidence="1 2">ICMP 4086</strain>
    </source>
</reference>
<organism evidence="1 2">
    <name type="scientific">Pseudomonas caricapapayae</name>
    <dbReference type="NCBI Taxonomy" id="46678"/>
    <lineage>
        <taxon>Bacteria</taxon>
        <taxon>Pseudomonadati</taxon>
        <taxon>Pseudomonadota</taxon>
        <taxon>Gammaproteobacteria</taxon>
        <taxon>Pseudomonadales</taxon>
        <taxon>Pseudomonadaceae</taxon>
        <taxon>Pseudomonas</taxon>
    </lineage>
</organism>
<dbReference type="Proteomes" id="UP000278587">
    <property type="component" value="Unassembled WGS sequence"/>
</dbReference>
<dbReference type="Gene3D" id="3.30.1460.10">
    <property type="match status" value="1"/>
</dbReference>
<gene>
    <name evidence="1" type="ORF">ALQ84_00678</name>
</gene>
<sequence length="175" mass="19468">MWLDIALRGREMNNNDPYHTLINEICALSLISTPERFYESANFKISEVDFTLQYLDRDEGRAVLIYGDMGTLPTRNRDAALLALMDINFHMFSGAHSPVFSWNAQTGRVLLMGSVGLERASAEGVLLLMKSFAELAKEWRDHAFIGPSATTASATDKSVAPVLKRESLAVPGRFQ</sequence>
<proteinExistence type="predicted"/>
<dbReference type="SUPFAM" id="SSF69635">
    <property type="entry name" value="Type III secretory system chaperone-like"/>
    <property type="match status" value="1"/>
</dbReference>
<name>A0A0P9MB27_9PSED</name>
<accession>A0A0P9MB27</accession>
<comment type="caution">
    <text evidence="1">The sequence shown here is derived from an EMBL/GenBank/DDBJ whole genome shotgun (WGS) entry which is preliminary data.</text>
</comment>
<dbReference type="AlphaFoldDB" id="A0A0P9MB27"/>
<dbReference type="GO" id="GO:0030254">
    <property type="term" value="P:protein secretion by the type III secretion system"/>
    <property type="evidence" value="ECO:0007669"/>
    <property type="project" value="InterPro"/>
</dbReference>